<reference evidence="3" key="2">
    <citation type="submission" date="2016-01" db="EMBL/GenBank/DDBJ databases">
        <authorList>
            <person name="Vorgias C.E."/>
        </authorList>
    </citation>
    <scope>NUCLEOTIDE SEQUENCE [LARGE SCALE GENOMIC DNA]</scope>
</reference>
<evidence type="ECO:0000313" key="4">
    <source>
        <dbReference type="Proteomes" id="UP000250189"/>
    </source>
</evidence>
<dbReference type="Gene3D" id="3.30.70.2940">
    <property type="match status" value="1"/>
</dbReference>
<evidence type="ECO:0000313" key="2">
    <source>
        <dbReference type="EMBL" id="CUX77820.1"/>
    </source>
</evidence>
<dbReference type="InterPro" id="IPR010165">
    <property type="entry name" value="CRISPR-Cmr3_IIIB"/>
</dbReference>
<gene>
    <name evidence="1" type="ORF">A3L04_09070</name>
    <name evidence="2" type="ORF">CHITON_1041</name>
</gene>
<evidence type="ECO:0000313" key="3">
    <source>
        <dbReference type="Proteomes" id="UP000093069"/>
    </source>
</evidence>
<reference evidence="2" key="1">
    <citation type="submission" date="2016-01" db="EMBL/GenBank/DDBJ databases">
        <authorList>
            <person name="Oliw E.H."/>
        </authorList>
    </citation>
    <scope>NUCLEOTIDE SEQUENCE</scope>
    <source>
        <strain evidence="2">1</strain>
    </source>
</reference>
<dbReference type="Gene3D" id="2.60.40.4350">
    <property type="match status" value="1"/>
</dbReference>
<keyword evidence="4" id="KW-1185">Reference proteome</keyword>
<organism evidence="2 3">
    <name type="scientific">Thermococcus chitonophagus</name>
    <dbReference type="NCBI Taxonomy" id="54262"/>
    <lineage>
        <taxon>Archaea</taxon>
        <taxon>Methanobacteriati</taxon>
        <taxon>Methanobacteriota</taxon>
        <taxon>Thermococci</taxon>
        <taxon>Thermococcales</taxon>
        <taxon>Thermococcaceae</taxon>
        <taxon>Thermococcus</taxon>
    </lineage>
</organism>
<sequence>MILKIKPHDVLMFREPKPFDTDHHLARTTLPLPQTVAGAIRSKLFLKYEAESNNKAKNELKNLIWNNGKEDSEEPGFELLGLFFSKVPKDYYFPVPFDIVKDKDGNTFTVKPMPLKLPGVEGKHIFSGQNIHFEPMSGYIPFEALKEYLAGTLPKSELKNTVIHESRLYVRENRIGIRLTSSKVVRKGLFYRVEMLRLREDVELVAWVRDSAVLYKYLGQEGTLKLGGEGRFARYIFEGEKKIRELTEFWKKKVKPKIQKSGRFKLYLATPAIFEEDSKYHAIPTDTNVKVVAQIVGKPIPVSGWDMKSRKPKATRYLVPAGSVYFVEGDFEGDFPWIKIGSLTKLGYGLAFVGVW</sequence>
<dbReference type="STRING" id="54262.CHITON_1041"/>
<dbReference type="AlphaFoldDB" id="A0A160VSK5"/>
<dbReference type="InterPro" id="IPR019117">
    <property type="entry name" value="CRISPR-assoc_protein_Cmr3"/>
</dbReference>
<proteinExistence type="predicted"/>
<dbReference type="EMBL" id="LN999010">
    <property type="protein sequence ID" value="CUX77820.1"/>
    <property type="molecule type" value="Genomic_DNA"/>
</dbReference>
<dbReference type="Pfam" id="PF09700">
    <property type="entry name" value="Cas_Cmr3"/>
    <property type="match status" value="1"/>
</dbReference>
<dbReference type="Proteomes" id="UP000250189">
    <property type="component" value="Chromosome"/>
</dbReference>
<accession>A0A160VSK5</accession>
<protein>
    <submittedName>
        <fullName evidence="2">CRISPR-associated RAMP Cmr3</fullName>
    </submittedName>
</protein>
<reference evidence="1 4" key="3">
    <citation type="submission" date="2016-04" db="EMBL/GenBank/DDBJ databases">
        <title>Complete genome sequence of Thermococcus chitonophagus type strain GC74.</title>
        <authorList>
            <person name="Oger P.M."/>
        </authorList>
    </citation>
    <scope>NUCLEOTIDE SEQUENCE [LARGE SCALE GENOMIC DNA]</scope>
    <source>
        <strain evidence="1 4">GC74</strain>
    </source>
</reference>
<dbReference type="RefSeq" id="WP_068577407.1">
    <property type="nucleotide sequence ID" value="NZ_CP015193.1"/>
</dbReference>
<evidence type="ECO:0000313" key="1">
    <source>
        <dbReference type="EMBL" id="ASJ17205.1"/>
    </source>
</evidence>
<dbReference type="NCBIfam" id="TIGR01888">
    <property type="entry name" value="cas_cmr3"/>
    <property type="match status" value="1"/>
</dbReference>
<name>A0A160VSK5_9EURY</name>
<dbReference type="GeneID" id="33322729"/>
<dbReference type="Proteomes" id="UP000093069">
    <property type="component" value="Chromosome I"/>
</dbReference>
<dbReference type="KEGG" id="tch:CHITON_1041"/>
<dbReference type="EMBL" id="CP015193">
    <property type="protein sequence ID" value="ASJ17205.1"/>
    <property type="molecule type" value="Genomic_DNA"/>
</dbReference>
<dbReference type="OrthoDB" id="102159at2157"/>